<evidence type="ECO:0000313" key="6">
    <source>
        <dbReference type="EMBL" id="MST72724.1"/>
    </source>
</evidence>
<comment type="caution">
    <text evidence="6">The sequence shown here is derived from an EMBL/GenBank/DDBJ whole genome shotgun (WGS) entry which is preliminary data.</text>
</comment>
<evidence type="ECO:0000256" key="4">
    <source>
        <dbReference type="PROSITE-ProRule" id="PRU00409"/>
    </source>
</evidence>
<dbReference type="AlphaFoldDB" id="A0A6N7XP25"/>
<feature type="domain" description="ATP-grasp" evidence="5">
    <location>
        <begin position="122"/>
        <end position="319"/>
    </location>
</feature>
<dbReference type="GO" id="GO:0005524">
    <property type="term" value="F:ATP binding"/>
    <property type="evidence" value="ECO:0007669"/>
    <property type="project" value="UniProtKB-UniRule"/>
</dbReference>
<dbReference type="Proteomes" id="UP000469325">
    <property type="component" value="Unassembled WGS sequence"/>
</dbReference>
<gene>
    <name evidence="6" type="ORF">FYJ68_06350</name>
</gene>
<evidence type="ECO:0000256" key="1">
    <source>
        <dbReference type="ARBA" id="ARBA00022598"/>
    </source>
</evidence>
<sequence length="400" mass="45165">MEAGVNFVFVSPQFPSGYWQFCDRLGRQGVRVLGIGDTPYDQLDQRLRDSLAEYYYTPSLENYDAVFRAVAFFSYKYGKVDWIESNNEYWLELDARLRTDFNVTTGPGVEEVARLRSKACMKPLYAAAGIPSARQERVTTLAAARRFSLEVGFPLFAKPEVGMGADGARKICDEAELAAFLSPAPQRPYVIEEFVPGDIVSYDAILDSHSNPLFENMEEFPPSMADVAERSLDLAYWCRPKVDPRLRSLGRAAAVSFGLRSRFVHMEFFRLSQSRPGLGETGDYVGLEVNVRPPGGHTPDMMDFAHSTDVYQIWADMVCHDRRLVPRSARASYCVYAGRRKGHRYAHSDGEIRARFGDAIRMSGPVPSAIADEMCDYSYTATFQTARERDAFVRYVQRLA</sequence>
<proteinExistence type="predicted"/>
<evidence type="ECO:0000259" key="5">
    <source>
        <dbReference type="PROSITE" id="PS50975"/>
    </source>
</evidence>
<evidence type="ECO:0000313" key="7">
    <source>
        <dbReference type="Proteomes" id="UP000469325"/>
    </source>
</evidence>
<protein>
    <submittedName>
        <fullName evidence="6">Carbamoylphosphate synthase large subunit</fullName>
    </submittedName>
</protein>
<dbReference type="InterPro" id="IPR052032">
    <property type="entry name" value="ATP-dep_AA_Ligase"/>
</dbReference>
<organism evidence="6 7">
    <name type="scientific">Olsenella porci</name>
    <dbReference type="NCBI Taxonomy" id="2652279"/>
    <lineage>
        <taxon>Bacteria</taxon>
        <taxon>Bacillati</taxon>
        <taxon>Actinomycetota</taxon>
        <taxon>Coriobacteriia</taxon>
        <taxon>Coriobacteriales</taxon>
        <taxon>Atopobiaceae</taxon>
        <taxon>Olsenella</taxon>
    </lineage>
</organism>
<dbReference type="GO" id="GO:0046872">
    <property type="term" value="F:metal ion binding"/>
    <property type="evidence" value="ECO:0007669"/>
    <property type="project" value="InterPro"/>
</dbReference>
<name>A0A6N7XP25_9ACTN</name>
<accession>A0A6N7XP25</accession>
<keyword evidence="3 4" id="KW-0067">ATP-binding</keyword>
<evidence type="ECO:0000256" key="3">
    <source>
        <dbReference type="ARBA" id="ARBA00022840"/>
    </source>
</evidence>
<dbReference type="EMBL" id="VUNC01000004">
    <property type="protein sequence ID" value="MST72724.1"/>
    <property type="molecule type" value="Genomic_DNA"/>
</dbReference>
<dbReference type="GO" id="GO:0016874">
    <property type="term" value="F:ligase activity"/>
    <property type="evidence" value="ECO:0007669"/>
    <property type="project" value="UniProtKB-KW"/>
</dbReference>
<dbReference type="InterPro" id="IPR011761">
    <property type="entry name" value="ATP-grasp"/>
</dbReference>
<dbReference type="PANTHER" id="PTHR43585:SF2">
    <property type="entry name" value="ATP-GRASP ENZYME FSQD"/>
    <property type="match status" value="1"/>
</dbReference>
<keyword evidence="2 4" id="KW-0547">Nucleotide-binding</keyword>
<evidence type="ECO:0000256" key="2">
    <source>
        <dbReference type="ARBA" id="ARBA00022741"/>
    </source>
</evidence>
<dbReference type="PROSITE" id="PS50975">
    <property type="entry name" value="ATP_GRASP"/>
    <property type="match status" value="1"/>
</dbReference>
<keyword evidence="1" id="KW-0436">Ligase</keyword>
<keyword evidence="7" id="KW-1185">Reference proteome</keyword>
<dbReference type="InterPro" id="IPR013815">
    <property type="entry name" value="ATP_grasp_subdomain_1"/>
</dbReference>
<dbReference type="Gene3D" id="3.40.50.20">
    <property type="match status" value="1"/>
</dbReference>
<dbReference type="Gene3D" id="3.30.1490.20">
    <property type="entry name" value="ATP-grasp fold, A domain"/>
    <property type="match status" value="1"/>
</dbReference>
<reference evidence="6 7" key="1">
    <citation type="submission" date="2019-08" db="EMBL/GenBank/DDBJ databases">
        <title>In-depth cultivation of the pig gut microbiome towards novel bacterial diversity and tailored functional studies.</title>
        <authorList>
            <person name="Wylensek D."/>
            <person name="Hitch T.C.A."/>
            <person name="Clavel T."/>
        </authorList>
    </citation>
    <scope>NUCLEOTIDE SEQUENCE [LARGE SCALE GENOMIC DNA]</scope>
    <source>
        <strain evidence="6 7">CA-Schmier-601-WT-1</strain>
    </source>
</reference>
<dbReference type="PANTHER" id="PTHR43585">
    <property type="entry name" value="FUMIPYRROLE BIOSYNTHESIS PROTEIN C"/>
    <property type="match status" value="1"/>
</dbReference>
<dbReference type="Gene3D" id="3.30.470.20">
    <property type="entry name" value="ATP-grasp fold, B domain"/>
    <property type="match status" value="1"/>
</dbReference>
<dbReference type="SUPFAM" id="SSF56059">
    <property type="entry name" value="Glutathione synthetase ATP-binding domain-like"/>
    <property type="match status" value="1"/>
</dbReference>